<keyword evidence="2 5" id="KW-0436">Ligase</keyword>
<feature type="domain" description="AMP-binding enzyme C-terminal" evidence="4">
    <location>
        <begin position="432"/>
        <end position="508"/>
    </location>
</feature>
<dbReference type="PROSITE" id="PS00455">
    <property type="entry name" value="AMP_BINDING"/>
    <property type="match status" value="1"/>
</dbReference>
<dbReference type="InterPro" id="IPR000873">
    <property type="entry name" value="AMP-dep_synth/lig_dom"/>
</dbReference>
<dbReference type="NCBIfam" id="NF004837">
    <property type="entry name" value="PRK06187.1"/>
    <property type="match status" value="1"/>
</dbReference>
<dbReference type="CDD" id="cd17631">
    <property type="entry name" value="FACL_FadD13-like"/>
    <property type="match status" value="1"/>
</dbReference>
<dbReference type="SUPFAM" id="SSF56801">
    <property type="entry name" value="Acetyl-CoA synthetase-like"/>
    <property type="match status" value="1"/>
</dbReference>
<evidence type="ECO:0000313" key="5">
    <source>
        <dbReference type="EMBL" id="MBB4137006.1"/>
    </source>
</evidence>
<gene>
    <name evidence="5" type="ORF">BKA16_003558</name>
</gene>
<comment type="caution">
    <text evidence="5">The sequence shown here is derived from an EMBL/GenBank/DDBJ whole genome shotgun (WGS) entry which is preliminary data.</text>
</comment>
<sequence>MTHENIAAALDRAEQLFGDAEAVVDGDLRWTYAELAQRVRSFDGALDGFGLAKGDVVGMLAHNSAAHVVAWLGVPRSGRVLNEINTRLAPAELAFIIDDSSTRVLIVDDAFLDVGRTLLAESSDVDRLVYAGRGECPDDCASLVEMTRSDREPRPLVVGGDDVAGVFYTGGTTGRPKGALLSHSNLVANAKHALINLGYTEHDRYLHAGPMFHLADGASTVALTWVGGTHVIMPGFAPRPWLELVEAERVSRAMLVPTMISMLLADGVPDDIDISSLDSVLYGASPMPQTVLAEAFDRLGCDLCQVYGMTEGSPIITFMTHEDHRRGLTDDDPVARTRLRSAGRPVVGVDLEIRDAAGASVPAGQVGEIVVRGANIMLGYLNRPEETAEVLPGDGWYHSGDMGYVDDGGYVFVVDRLKDMIISGGENVYSTEVENALYRHPDVQEVAVFGIPDPRWGEAVHAVVLMRSGSVTTGDDLRSHARELIAGYKVPRVVHLTPDALPKSGAGKILKRNLRDQYSGSH</sequence>
<dbReference type="Pfam" id="PF00501">
    <property type="entry name" value="AMP-binding"/>
    <property type="match status" value="1"/>
</dbReference>
<evidence type="ECO:0000313" key="6">
    <source>
        <dbReference type="Proteomes" id="UP000551501"/>
    </source>
</evidence>
<evidence type="ECO:0000259" key="4">
    <source>
        <dbReference type="Pfam" id="PF13193"/>
    </source>
</evidence>
<dbReference type="RefSeq" id="WP_183371913.1">
    <property type="nucleotide sequence ID" value="NZ_BAABHL010000126.1"/>
</dbReference>
<dbReference type="InterPro" id="IPR025110">
    <property type="entry name" value="AMP-bd_C"/>
</dbReference>
<comment type="similarity">
    <text evidence="1">Belongs to the ATP-dependent AMP-binding enzyme family.</text>
</comment>
<name>A0A840F530_9ACTN</name>
<dbReference type="AlphaFoldDB" id="A0A840F530"/>
<dbReference type="GO" id="GO:0004467">
    <property type="term" value="F:long-chain fatty acid-CoA ligase activity"/>
    <property type="evidence" value="ECO:0007669"/>
    <property type="project" value="UniProtKB-EC"/>
</dbReference>
<evidence type="ECO:0000259" key="3">
    <source>
        <dbReference type="Pfam" id="PF00501"/>
    </source>
</evidence>
<dbReference type="InterPro" id="IPR045851">
    <property type="entry name" value="AMP-bd_C_sf"/>
</dbReference>
<keyword evidence="6" id="KW-1185">Reference proteome</keyword>
<organism evidence="5 6">
    <name type="scientific">Gordonia humi</name>
    <dbReference type="NCBI Taxonomy" id="686429"/>
    <lineage>
        <taxon>Bacteria</taxon>
        <taxon>Bacillati</taxon>
        <taxon>Actinomycetota</taxon>
        <taxon>Actinomycetes</taxon>
        <taxon>Mycobacteriales</taxon>
        <taxon>Gordoniaceae</taxon>
        <taxon>Gordonia</taxon>
    </lineage>
</organism>
<dbReference type="Gene3D" id="3.30.300.30">
    <property type="match status" value="1"/>
</dbReference>
<dbReference type="Gene3D" id="3.40.50.12780">
    <property type="entry name" value="N-terminal domain of ligase-like"/>
    <property type="match status" value="1"/>
</dbReference>
<dbReference type="PANTHER" id="PTHR43767">
    <property type="entry name" value="LONG-CHAIN-FATTY-ACID--COA LIGASE"/>
    <property type="match status" value="1"/>
</dbReference>
<dbReference type="FunFam" id="3.30.300.30:FF:000008">
    <property type="entry name" value="2,3-dihydroxybenzoate-AMP ligase"/>
    <property type="match status" value="1"/>
</dbReference>
<dbReference type="PANTHER" id="PTHR43767:SF1">
    <property type="entry name" value="NONRIBOSOMAL PEPTIDE SYNTHASE PES1 (EUROFUNG)-RELATED"/>
    <property type="match status" value="1"/>
</dbReference>
<feature type="domain" description="AMP-dependent synthetase/ligase" evidence="3">
    <location>
        <begin position="12"/>
        <end position="381"/>
    </location>
</feature>
<dbReference type="InterPro" id="IPR050237">
    <property type="entry name" value="ATP-dep_AMP-bd_enzyme"/>
</dbReference>
<proteinExistence type="inferred from homology"/>
<dbReference type="EMBL" id="JACIFP010000001">
    <property type="protein sequence ID" value="MBB4137006.1"/>
    <property type="molecule type" value="Genomic_DNA"/>
</dbReference>
<dbReference type="Proteomes" id="UP000551501">
    <property type="component" value="Unassembled WGS sequence"/>
</dbReference>
<evidence type="ECO:0000256" key="1">
    <source>
        <dbReference type="ARBA" id="ARBA00006432"/>
    </source>
</evidence>
<reference evidence="5 6" key="1">
    <citation type="submission" date="2020-08" db="EMBL/GenBank/DDBJ databases">
        <title>Sequencing the genomes of 1000 actinobacteria strains.</title>
        <authorList>
            <person name="Klenk H.-P."/>
        </authorList>
    </citation>
    <scope>NUCLEOTIDE SEQUENCE [LARGE SCALE GENOMIC DNA]</scope>
    <source>
        <strain evidence="5 6">DSM 45298</strain>
    </source>
</reference>
<protein>
    <submittedName>
        <fullName evidence="5">Long-chain acyl-CoA synthetase</fullName>
        <ecNumber evidence="5">6.2.1.3</ecNumber>
    </submittedName>
</protein>
<dbReference type="InterPro" id="IPR020845">
    <property type="entry name" value="AMP-binding_CS"/>
</dbReference>
<evidence type="ECO:0000256" key="2">
    <source>
        <dbReference type="ARBA" id="ARBA00022598"/>
    </source>
</evidence>
<dbReference type="EC" id="6.2.1.3" evidence="5"/>
<accession>A0A840F530</accession>
<dbReference type="InterPro" id="IPR042099">
    <property type="entry name" value="ANL_N_sf"/>
</dbReference>
<dbReference type="Pfam" id="PF13193">
    <property type="entry name" value="AMP-binding_C"/>
    <property type="match status" value="1"/>
</dbReference>